<protein>
    <submittedName>
        <fullName evidence="1">Uncharacterized protein</fullName>
    </submittedName>
</protein>
<keyword evidence="2" id="KW-1185">Reference proteome</keyword>
<dbReference type="Proteomes" id="UP000092445">
    <property type="component" value="Unassembled WGS sequence"/>
</dbReference>
<evidence type="ECO:0000313" key="1">
    <source>
        <dbReference type="EnsemblMetazoa" id="GPAI044281-PA"/>
    </source>
</evidence>
<evidence type="ECO:0000313" key="2">
    <source>
        <dbReference type="Proteomes" id="UP000092445"/>
    </source>
</evidence>
<reference evidence="1" key="2">
    <citation type="submission" date="2020-05" db="UniProtKB">
        <authorList>
            <consortium name="EnsemblMetazoa"/>
        </authorList>
    </citation>
    <scope>IDENTIFICATION</scope>
    <source>
        <strain evidence="1">IAEA</strain>
    </source>
</reference>
<organism evidence="1 2">
    <name type="scientific">Glossina pallidipes</name>
    <name type="common">Tsetse fly</name>
    <dbReference type="NCBI Taxonomy" id="7398"/>
    <lineage>
        <taxon>Eukaryota</taxon>
        <taxon>Metazoa</taxon>
        <taxon>Ecdysozoa</taxon>
        <taxon>Arthropoda</taxon>
        <taxon>Hexapoda</taxon>
        <taxon>Insecta</taxon>
        <taxon>Pterygota</taxon>
        <taxon>Neoptera</taxon>
        <taxon>Endopterygota</taxon>
        <taxon>Diptera</taxon>
        <taxon>Brachycera</taxon>
        <taxon>Muscomorpha</taxon>
        <taxon>Hippoboscoidea</taxon>
        <taxon>Glossinidae</taxon>
        <taxon>Glossina</taxon>
    </lineage>
</organism>
<dbReference type="EnsemblMetazoa" id="GPAI044281-RA">
    <property type="protein sequence ID" value="GPAI044281-PA"/>
    <property type="gene ID" value="GPAI044281"/>
</dbReference>
<accession>A0A1B0AFS9</accession>
<name>A0A1B0AFS9_GLOPL</name>
<dbReference type="AlphaFoldDB" id="A0A1B0AFS9"/>
<reference evidence="2" key="1">
    <citation type="submission" date="2014-03" db="EMBL/GenBank/DDBJ databases">
        <authorList>
            <person name="Aksoy S."/>
            <person name="Warren W."/>
            <person name="Wilson R.K."/>
        </authorList>
    </citation>
    <scope>NUCLEOTIDE SEQUENCE [LARGE SCALE GENOMIC DNA]</scope>
    <source>
        <strain evidence="2">IAEA</strain>
    </source>
</reference>
<proteinExistence type="predicted"/>
<dbReference type="VEuPathDB" id="VectorBase:GPAI044281"/>
<sequence>MNLSAFVTSRTSRKWSIKSLKVKRVQRISDTDIIRFFFFFFYSSRIFHVTKRSVNIKNLNMGSNNIISTQKPKSFKCPQLISNVTARATSELHSLPESVREKISIA</sequence>